<dbReference type="Pfam" id="PF00753">
    <property type="entry name" value="Lactamase_B"/>
    <property type="match status" value="1"/>
</dbReference>
<dbReference type="InterPro" id="IPR025405">
    <property type="entry name" value="DUF4131"/>
</dbReference>
<dbReference type="InterPro" id="IPR004797">
    <property type="entry name" value="Competence_ComEC/Rec2"/>
</dbReference>
<dbReference type="EMBL" id="AP025592">
    <property type="protein sequence ID" value="BDG08085.1"/>
    <property type="molecule type" value="Genomic_DNA"/>
</dbReference>
<feature type="domain" description="Metallo-beta-lactamase" evidence="7">
    <location>
        <begin position="516"/>
        <end position="712"/>
    </location>
</feature>
<keyword evidence="9" id="KW-1185">Reference proteome</keyword>
<evidence type="ECO:0000256" key="1">
    <source>
        <dbReference type="ARBA" id="ARBA00004651"/>
    </source>
</evidence>
<feature type="transmembrane region" description="Helical" evidence="6">
    <location>
        <begin position="361"/>
        <end position="383"/>
    </location>
</feature>
<dbReference type="CDD" id="cd07731">
    <property type="entry name" value="ComA-like_MBL-fold"/>
    <property type="match status" value="1"/>
</dbReference>
<evidence type="ECO:0000313" key="8">
    <source>
        <dbReference type="EMBL" id="BDG08085.1"/>
    </source>
</evidence>
<accession>A0ABM7X8B7</accession>
<evidence type="ECO:0000256" key="4">
    <source>
        <dbReference type="ARBA" id="ARBA00022989"/>
    </source>
</evidence>
<dbReference type="RefSeq" id="WP_248345239.1">
    <property type="nucleotide sequence ID" value="NZ_AP025592.1"/>
</dbReference>
<keyword evidence="5 6" id="KW-0472">Membrane</keyword>
<evidence type="ECO:0000256" key="2">
    <source>
        <dbReference type="ARBA" id="ARBA00022475"/>
    </source>
</evidence>
<dbReference type="InterPro" id="IPR036866">
    <property type="entry name" value="RibonucZ/Hydroxyglut_hydro"/>
</dbReference>
<evidence type="ECO:0000256" key="6">
    <source>
        <dbReference type="SAM" id="Phobius"/>
    </source>
</evidence>
<evidence type="ECO:0000313" key="9">
    <source>
        <dbReference type="Proteomes" id="UP001162734"/>
    </source>
</evidence>
<dbReference type="InterPro" id="IPR035681">
    <property type="entry name" value="ComA-like_MBL"/>
</dbReference>
<comment type="subcellular location">
    <subcellularLocation>
        <location evidence="1">Cell membrane</location>
        <topology evidence="1">Multi-pass membrane protein</topology>
    </subcellularLocation>
</comment>
<dbReference type="SUPFAM" id="SSF56281">
    <property type="entry name" value="Metallo-hydrolase/oxidoreductase"/>
    <property type="match status" value="1"/>
</dbReference>
<dbReference type="PANTHER" id="PTHR30619:SF1">
    <property type="entry name" value="RECOMBINATION PROTEIN 2"/>
    <property type="match status" value="1"/>
</dbReference>
<dbReference type="Proteomes" id="UP001162734">
    <property type="component" value="Chromosome"/>
</dbReference>
<evidence type="ECO:0000256" key="5">
    <source>
        <dbReference type="ARBA" id="ARBA00023136"/>
    </source>
</evidence>
<dbReference type="InterPro" id="IPR004477">
    <property type="entry name" value="ComEC_N"/>
</dbReference>
<reference evidence="9" key="1">
    <citation type="journal article" date="2022" name="Int. J. Syst. Evol. Microbiol.">
        <title>Anaeromyxobacter oryzae sp. nov., Anaeromyxobacter diazotrophicus sp. nov. and Anaeromyxobacter paludicola sp. nov., isolated from paddy soils.</title>
        <authorList>
            <person name="Itoh H."/>
            <person name="Xu Z."/>
            <person name="Mise K."/>
            <person name="Masuda Y."/>
            <person name="Ushijima N."/>
            <person name="Hayakawa C."/>
            <person name="Shiratori Y."/>
            <person name="Senoo K."/>
        </authorList>
    </citation>
    <scope>NUCLEOTIDE SEQUENCE [LARGE SCALE GENOMIC DNA]</scope>
    <source>
        <strain evidence="9">Red630</strain>
    </source>
</reference>
<dbReference type="InterPro" id="IPR001279">
    <property type="entry name" value="Metallo-B-lactamas"/>
</dbReference>
<dbReference type="PANTHER" id="PTHR30619">
    <property type="entry name" value="DNA INTERNALIZATION/COMPETENCE PROTEIN COMEC/REC2"/>
    <property type="match status" value="1"/>
</dbReference>
<dbReference type="Pfam" id="PF03772">
    <property type="entry name" value="Competence"/>
    <property type="match status" value="1"/>
</dbReference>
<dbReference type="InterPro" id="IPR052159">
    <property type="entry name" value="Competence_DNA_uptake"/>
</dbReference>
<evidence type="ECO:0000256" key="3">
    <source>
        <dbReference type="ARBA" id="ARBA00022692"/>
    </source>
</evidence>
<feature type="transmembrane region" description="Helical" evidence="6">
    <location>
        <begin position="448"/>
        <end position="474"/>
    </location>
</feature>
<keyword evidence="2" id="KW-1003">Cell membrane</keyword>
<dbReference type="NCBIfam" id="TIGR00360">
    <property type="entry name" value="ComEC_N-term"/>
    <property type="match status" value="1"/>
</dbReference>
<sequence>MRRARPLVPLAIGFAAGLSFPGPIPLAAGMATGGLALLFPPLAPVGYAVLGAEVAAAARPRPGAPPAEGEVRLEGTVASLPDRSEDRARYRLRERSGRLLEVLSPEPDWPLAPGDQVALFARLRPFPPPLNPGGRDDAARAWARGVSLLALAWEPPVRFAPPSPLAAVDAARLRFGAAAAARLPPREAALVRAIGAGDRSAVDPATNEAFARSGLAHLLSVSGLHLAVVVSGLYALLRRLLARWDALAARLDPRRLAAALALPGAALYAAATGGDVPVVRSAVAAGAALVAVVLDREPDALNTLSLAGLAVLASDPGALRDVSFQLSFASVAGLALLSGPLRRALPFSPPPGWRGRAAEALVAGTCASVAATLATAPLVAFHFRRLSLLAPAANLAGIPLGSALTVTAALAALASACAAPLAAPFLWLSRPLATALLAVDDAFARPDWAVVGIASPGRLGLALCAAGGLGALALRGRARAACAALFVAALLAPGPLRALAARQRGGLEVIFLSVGQGDGAALRLPDGAVVLVDAGGEARGRYDPGAREVLPFLRDAGARRVTAAFLSHPHPDHLFGLAGVAGGMPVERLFSNGRPGDDAAAPYLARLPAATVLRRGDAWERAGVRFEVLGPPPDAGAWTENDASLVLRVRYGATAFLFPGDVEQEGEAALAASGQDLRAEVVKVPHHGSRTAVSPALAAAVRPGWAVASVGLSNRFGFPHPEAVSTWTGAGARFLRTDEGAVAFASDGRSVTRMEVSRWLDALAWSPPRL</sequence>
<name>A0ABM7X8B7_9BACT</name>
<feature type="transmembrane region" description="Helical" evidence="6">
    <location>
        <begin position="395"/>
        <end position="428"/>
    </location>
</feature>
<proteinExistence type="predicted"/>
<keyword evidence="4 6" id="KW-1133">Transmembrane helix</keyword>
<keyword evidence="3 6" id="KW-0812">Transmembrane</keyword>
<dbReference type="Pfam" id="PF13567">
    <property type="entry name" value="DUF4131"/>
    <property type="match status" value="1"/>
</dbReference>
<dbReference type="Gene3D" id="3.60.15.10">
    <property type="entry name" value="Ribonuclease Z/Hydroxyacylglutathione hydrolase-like"/>
    <property type="match status" value="1"/>
</dbReference>
<protein>
    <recommendedName>
        <fullName evidence="7">Metallo-beta-lactamase domain-containing protein</fullName>
    </recommendedName>
</protein>
<feature type="transmembrane region" description="Helical" evidence="6">
    <location>
        <begin position="481"/>
        <end position="500"/>
    </location>
</feature>
<gene>
    <name evidence="8" type="ORF">AMPC_11980</name>
</gene>
<dbReference type="SMART" id="SM00849">
    <property type="entry name" value="Lactamase_B"/>
    <property type="match status" value="1"/>
</dbReference>
<organism evidence="8 9">
    <name type="scientific">Anaeromyxobacter paludicola</name>
    <dbReference type="NCBI Taxonomy" id="2918171"/>
    <lineage>
        <taxon>Bacteria</taxon>
        <taxon>Pseudomonadati</taxon>
        <taxon>Myxococcota</taxon>
        <taxon>Myxococcia</taxon>
        <taxon>Myxococcales</taxon>
        <taxon>Cystobacterineae</taxon>
        <taxon>Anaeromyxobacteraceae</taxon>
        <taxon>Anaeromyxobacter</taxon>
    </lineage>
</organism>
<feature type="transmembrane region" description="Helical" evidence="6">
    <location>
        <begin position="215"/>
        <end position="237"/>
    </location>
</feature>
<evidence type="ECO:0000259" key="7">
    <source>
        <dbReference type="SMART" id="SM00849"/>
    </source>
</evidence>
<dbReference type="NCBIfam" id="TIGR00361">
    <property type="entry name" value="ComEC_Rec2"/>
    <property type="match status" value="1"/>
</dbReference>